<gene>
    <name evidence="5" type="ORF">J2N86_07255</name>
</gene>
<evidence type="ECO:0000256" key="4">
    <source>
        <dbReference type="SAM" id="SignalP"/>
    </source>
</evidence>
<dbReference type="InterPro" id="IPR051685">
    <property type="entry name" value="Ycf3/AcsC/BcsC/TPR_MFPF"/>
</dbReference>
<keyword evidence="2 3" id="KW-0802">TPR repeat</keyword>
<proteinExistence type="predicted"/>
<dbReference type="Pfam" id="PF13432">
    <property type="entry name" value="TPR_16"/>
    <property type="match status" value="1"/>
</dbReference>
<sequence length="843" mass="94746">MNMTWSKYSLVLVMLGQTFLLRAENAPLVCDANQGLTLLNQDNPAFSQIKSMLAACDKTMPKNVQVLLLHGLLARKEGMKNNDYSEAIAWLKQAKAIAAATNYIPALELAVTYEWASQPDNAQPIYEQVLAKNPDSRPALLGLARTATANNHLENALNIYKKLLSINPNDLDALNGMGRVMMAYKVYDEAALYFNQVLTIQPGNADAQIGMKQVNRLNEEVAKLDSTITPIFTCDPAQGLKLINQSPPQLLLVQQILLNCAREKNTDVQVLLLQGLHERAQKRYPQAIEWLKKAKDAAPADNPVPALELAVTYEWSHFDLTAKNIYETLLASHPDLRPALLGKARIDLWQKNNVEAQRIYMGLLQKNPKDVDALNGLARIHMMGKNYAQAKHYFDLVLSLEPGNYDAKIGLEQLNSNKVASQPVHKVLPTKPSPCNTAAGLLLVNAKNPRVNEVQRILNYCNQLKHRDAQVYLLHGLLARSQKNYLDAIRWLQRAKDAAPSNDPVPAQELALTYEWSLQLKKAQAEYQELLAKNPKSRPALLGVARVETAQYHIRLANLIYSQLLAENPNDVDALNAMGRLQMTNKKFKQSRAYFNRALQLNPKNSDSLSGLEQLNNSTRYMASFNQGQYRVLDKQSNSSVLYGYSDINATDRIIGIATHNSQQLNLDLTVEPTILPNNSIFLAYQRQLPGKYGWGVSYDFRQHNNLPIESRVGGTGNLYLLNSLQWFGGFWAGFPSPWNNQLYFSGLTYYTPLPFNISATGFWGNQQIGGQNTTYSLDLSKEFANSAFYDVGASYNTTQKFWGYHGRLIFPTFKHQAIEGAVEHYEFNNTTIFSAGWRIYWA</sequence>
<evidence type="ECO:0000256" key="1">
    <source>
        <dbReference type="ARBA" id="ARBA00022737"/>
    </source>
</evidence>
<feature type="repeat" description="TPR" evidence="3">
    <location>
        <begin position="171"/>
        <end position="204"/>
    </location>
</feature>
<dbReference type="InterPro" id="IPR013105">
    <property type="entry name" value="TPR_2"/>
</dbReference>
<dbReference type="InterPro" id="IPR011990">
    <property type="entry name" value="TPR-like_helical_dom_sf"/>
</dbReference>
<dbReference type="Pfam" id="PF07719">
    <property type="entry name" value="TPR_2"/>
    <property type="match status" value="1"/>
</dbReference>
<feature type="repeat" description="TPR" evidence="3">
    <location>
        <begin position="137"/>
        <end position="170"/>
    </location>
</feature>
<feature type="repeat" description="TPR" evidence="3">
    <location>
        <begin position="469"/>
        <end position="502"/>
    </location>
</feature>
<protein>
    <submittedName>
        <fullName evidence="5">Tetratricopeptide repeat protein</fullName>
    </submittedName>
</protein>
<dbReference type="Proteomes" id="UP001057474">
    <property type="component" value="Chromosome"/>
</dbReference>
<dbReference type="RefSeq" id="WP_252578651.1">
    <property type="nucleotide sequence ID" value="NZ_CP071527.1"/>
</dbReference>
<dbReference type="PANTHER" id="PTHR44943">
    <property type="entry name" value="CELLULOSE SYNTHASE OPERON PROTEIN C"/>
    <property type="match status" value="1"/>
</dbReference>
<dbReference type="SUPFAM" id="SSF48452">
    <property type="entry name" value="TPR-like"/>
    <property type="match status" value="2"/>
</dbReference>
<feature type="chain" id="PRO_5047548013" evidence="4">
    <location>
        <begin position="24"/>
        <end position="843"/>
    </location>
</feature>
<feature type="repeat" description="TPR" evidence="3">
    <location>
        <begin position="371"/>
        <end position="404"/>
    </location>
</feature>
<dbReference type="PROSITE" id="PS50005">
    <property type="entry name" value="TPR"/>
    <property type="match status" value="5"/>
</dbReference>
<dbReference type="SMART" id="SM00028">
    <property type="entry name" value="TPR"/>
    <property type="match status" value="8"/>
</dbReference>
<evidence type="ECO:0000256" key="2">
    <source>
        <dbReference type="ARBA" id="ARBA00022803"/>
    </source>
</evidence>
<dbReference type="PANTHER" id="PTHR44943:SF8">
    <property type="entry name" value="TPR REPEAT-CONTAINING PROTEIN MJ0263"/>
    <property type="match status" value="1"/>
</dbReference>
<name>A0ABY4Y4U5_9GAMM</name>
<dbReference type="Pfam" id="PF14559">
    <property type="entry name" value="TPR_19"/>
    <property type="match status" value="1"/>
</dbReference>
<evidence type="ECO:0000313" key="6">
    <source>
        <dbReference type="Proteomes" id="UP001057474"/>
    </source>
</evidence>
<feature type="repeat" description="TPR" evidence="3">
    <location>
        <begin position="572"/>
        <end position="605"/>
    </location>
</feature>
<reference evidence="5" key="1">
    <citation type="submission" date="2021-03" db="EMBL/GenBank/DDBJ databases">
        <title>Legionella lytica PCM 2298.</title>
        <authorList>
            <person name="Koper P."/>
        </authorList>
    </citation>
    <scope>NUCLEOTIDE SEQUENCE</scope>
    <source>
        <strain evidence="5">PCM 2298</strain>
    </source>
</reference>
<organism evidence="5 6">
    <name type="scientific">Legionella lytica</name>
    <dbReference type="NCBI Taxonomy" id="96232"/>
    <lineage>
        <taxon>Bacteria</taxon>
        <taxon>Pseudomonadati</taxon>
        <taxon>Pseudomonadota</taxon>
        <taxon>Gammaproteobacteria</taxon>
        <taxon>Legionellales</taxon>
        <taxon>Legionellaceae</taxon>
        <taxon>Legionella</taxon>
    </lineage>
</organism>
<keyword evidence="1" id="KW-0677">Repeat</keyword>
<dbReference type="Gene3D" id="1.25.40.10">
    <property type="entry name" value="Tetratricopeptide repeat domain"/>
    <property type="match status" value="3"/>
</dbReference>
<keyword evidence="4" id="KW-0732">Signal</keyword>
<accession>A0ABY4Y4U5</accession>
<evidence type="ECO:0000313" key="5">
    <source>
        <dbReference type="EMBL" id="USQ12526.1"/>
    </source>
</evidence>
<evidence type="ECO:0000256" key="3">
    <source>
        <dbReference type="PROSITE-ProRule" id="PRU00339"/>
    </source>
</evidence>
<keyword evidence="6" id="KW-1185">Reference proteome</keyword>
<dbReference type="InterPro" id="IPR019734">
    <property type="entry name" value="TPR_rpt"/>
</dbReference>
<dbReference type="EMBL" id="CP071527">
    <property type="protein sequence ID" value="USQ12526.1"/>
    <property type="molecule type" value="Genomic_DNA"/>
</dbReference>
<feature type="signal peptide" evidence="4">
    <location>
        <begin position="1"/>
        <end position="23"/>
    </location>
</feature>